<name>A0A0E9X887_ANGAN</name>
<dbReference type="EMBL" id="GBXM01009896">
    <property type="protein sequence ID" value="JAH98681.1"/>
    <property type="molecule type" value="Transcribed_RNA"/>
</dbReference>
<sequence length="46" mass="5347">MGVRKNKVCRKKMKKQEDGKGCTWQSYKRLLKIVEDGSDKLYLSLG</sequence>
<reference evidence="1" key="1">
    <citation type="submission" date="2014-11" db="EMBL/GenBank/DDBJ databases">
        <authorList>
            <person name="Amaro Gonzalez C."/>
        </authorList>
    </citation>
    <scope>NUCLEOTIDE SEQUENCE</scope>
</reference>
<evidence type="ECO:0000313" key="1">
    <source>
        <dbReference type="EMBL" id="JAH98681.1"/>
    </source>
</evidence>
<reference evidence="1" key="2">
    <citation type="journal article" date="2015" name="Fish Shellfish Immunol.">
        <title>Early steps in the European eel (Anguilla anguilla)-Vibrio vulnificus interaction in the gills: Role of the RtxA13 toxin.</title>
        <authorList>
            <person name="Callol A."/>
            <person name="Pajuelo D."/>
            <person name="Ebbesson L."/>
            <person name="Teles M."/>
            <person name="MacKenzie S."/>
            <person name="Amaro C."/>
        </authorList>
    </citation>
    <scope>NUCLEOTIDE SEQUENCE</scope>
</reference>
<protein>
    <submittedName>
        <fullName evidence="1">Uncharacterized protein</fullName>
    </submittedName>
</protein>
<proteinExistence type="predicted"/>
<accession>A0A0E9X887</accession>
<dbReference type="AlphaFoldDB" id="A0A0E9X887"/>
<organism evidence="1">
    <name type="scientific">Anguilla anguilla</name>
    <name type="common">European freshwater eel</name>
    <name type="synonym">Muraena anguilla</name>
    <dbReference type="NCBI Taxonomy" id="7936"/>
    <lineage>
        <taxon>Eukaryota</taxon>
        <taxon>Metazoa</taxon>
        <taxon>Chordata</taxon>
        <taxon>Craniata</taxon>
        <taxon>Vertebrata</taxon>
        <taxon>Euteleostomi</taxon>
        <taxon>Actinopterygii</taxon>
        <taxon>Neopterygii</taxon>
        <taxon>Teleostei</taxon>
        <taxon>Anguilliformes</taxon>
        <taxon>Anguillidae</taxon>
        <taxon>Anguilla</taxon>
    </lineage>
</organism>